<gene>
    <name evidence="1" type="primary">BnaCnng13200D</name>
    <name evidence="1" type="ORF">GSBRNA2T00082349001</name>
</gene>
<protein>
    <submittedName>
        <fullName evidence="1">BnaCnng13200D protein</fullName>
    </submittedName>
</protein>
<organism evidence="1 2">
    <name type="scientific">Brassica napus</name>
    <name type="common">Rape</name>
    <dbReference type="NCBI Taxonomy" id="3708"/>
    <lineage>
        <taxon>Eukaryota</taxon>
        <taxon>Viridiplantae</taxon>
        <taxon>Streptophyta</taxon>
        <taxon>Embryophyta</taxon>
        <taxon>Tracheophyta</taxon>
        <taxon>Spermatophyta</taxon>
        <taxon>Magnoliopsida</taxon>
        <taxon>eudicotyledons</taxon>
        <taxon>Gunneridae</taxon>
        <taxon>Pentapetalae</taxon>
        <taxon>rosids</taxon>
        <taxon>malvids</taxon>
        <taxon>Brassicales</taxon>
        <taxon>Brassicaceae</taxon>
        <taxon>Brassiceae</taxon>
        <taxon>Brassica</taxon>
    </lineage>
</organism>
<dbReference type="Proteomes" id="UP000028999">
    <property type="component" value="Unassembled WGS sequence"/>
</dbReference>
<sequence length="25" mass="2947">MGGTDRECMFCFHRAVDARECWGLR</sequence>
<name>A0A078I688_BRANA</name>
<dbReference type="EMBL" id="LK032630">
    <property type="protein sequence ID" value="CDY45612.1"/>
    <property type="molecule type" value="Genomic_DNA"/>
</dbReference>
<reference evidence="1 2" key="1">
    <citation type="journal article" date="2014" name="Science">
        <title>Plant genetics. Early allopolyploid evolution in the post-Neolithic Brassica napus oilseed genome.</title>
        <authorList>
            <person name="Chalhoub B."/>
            <person name="Denoeud F."/>
            <person name="Liu S."/>
            <person name="Parkin I.A."/>
            <person name="Tang H."/>
            <person name="Wang X."/>
            <person name="Chiquet J."/>
            <person name="Belcram H."/>
            <person name="Tong C."/>
            <person name="Samans B."/>
            <person name="Correa M."/>
            <person name="Da Silva C."/>
            <person name="Just J."/>
            <person name="Falentin C."/>
            <person name="Koh C.S."/>
            <person name="Le Clainche I."/>
            <person name="Bernard M."/>
            <person name="Bento P."/>
            <person name="Noel B."/>
            <person name="Labadie K."/>
            <person name="Alberti A."/>
            <person name="Charles M."/>
            <person name="Arnaud D."/>
            <person name="Guo H."/>
            <person name="Daviaud C."/>
            <person name="Alamery S."/>
            <person name="Jabbari K."/>
            <person name="Zhao M."/>
            <person name="Edger P.P."/>
            <person name="Chelaifa H."/>
            <person name="Tack D."/>
            <person name="Lassalle G."/>
            <person name="Mestiri I."/>
            <person name="Schnel N."/>
            <person name="Le Paslier M.C."/>
            <person name="Fan G."/>
            <person name="Renault V."/>
            <person name="Bayer P.E."/>
            <person name="Golicz A.A."/>
            <person name="Manoli S."/>
            <person name="Lee T.H."/>
            <person name="Thi V.H."/>
            <person name="Chalabi S."/>
            <person name="Hu Q."/>
            <person name="Fan C."/>
            <person name="Tollenaere R."/>
            <person name="Lu Y."/>
            <person name="Battail C."/>
            <person name="Shen J."/>
            <person name="Sidebottom C.H."/>
            <person name="Wang X."/>
            <person name="Canaguier A."/>
            <person name="Chauveau A."/>
            <person name="Berard A."/>
            <person name="Deniot G."/>
            <person name="Guan M."/>
            <person name="Liu Z."/>
            <person name="Sun F."/>
            <person name="Lim Y.P."/>
            <person name="Lyons E."/>
            <person name="Town C.D."/>
            <person name="Bancroft I."/>
            <person name="Wang X."/>
            <person name="Meng J."/>
            <person name="Ma J."/>
            <person name="Pires J.C."/>
            <person name="King G.J."/>
            <person name="Brunel D."/>
            <person name="Delourme R."/>
            <person name="Renard M."/>
            <person name="Aury J.M."/>
            <person name="Adams K.L."/>
            <person name="Batley J."/>
            <person name="Snowdon R.J."/>
            <person name="Tost J."/>
            <person name="Edwards D."/>
            <person name="Zhou Y."/>
            <person name="Hua W."/>
            <person name="Sharpe A.G."/>
            <person name="Paterson A.H."/>
            <person name="Guan C."/>
            <person name="Wincker P."/>
        </authorList>
    </citation>
    <scope>NUCLEOTIDE SEQUENCE [LARGE SCALE GENOMIC DNA]</scope>
    <source>
        <strain evidence="2">cv. Darmor-bzh</strain>
    </source>
</reference>
<dbReference type="Gramene" id="CDY45612">
    <property type="protein sequence ID" value="CDY45612"/>
    <property type="gene ID" value="GSBRNA2T00082349001"/>
</dbReference>
<evidence type="ECO:0000313" key="2">
    <source>
        <dbReference type="Proteomes" id="UP000028999"/>
    </source>
</evidence>
<dbReference type="AlphaFoldDB" id="A0A078I688"/>
<proteinExistence type="predicted"/>
<keyword evidence="2" id="KW-1185">Reference proteome</keyword>
<accession>A0A078I688</accession>
<dbReference type="PaxDb" id="3708-A0A078I688"/>
<evidence type="ECO:0000313" key="1">
    <source>
        <dbReference type="EMBL" id="CDY45612.1"/>
    </source>
</evidence>